<feature type="transmembrane region" description="Helical" evidence="2">
    <location>
        <begin position="12"/>
        <end position="30"/>
    </location>
</feature>
<keyword evidence="2" id="KW-0812">Transmembrane</keyword>
<dbReference type="PANTHER" id="PTHR33371:SF4">
    <property type="entry name" value="INTERMEMBRANE PHOSPHOLIPID TRANSPORT SYSTEM BINDING PROTEIN MLAD"/>
    <property type="match status" value="1"/>
</dbReference>
<dbReference type="Pfam" id="PF02470">
    <property type="entry name" value="MlaD"/>
    <property type="match status" value="1"/>
</dbReference>
<evidence type="ECO:0000313" key="5">
    <source>
        <dbReference type="Proteomes" id="UP000199705"/>
    </source>
</evidence>
<dbReference type="Proteomes" id="UP000199705">
    <property type="component" value="Unassembled WGS sequence"/>
</dbReference>
<accession>A0A1G8KBU0</accession>
<dbReference type="RefSeq" id="WP_091174844.1">
    <property type="nucleotide sequence ID" value="NZ_FNCG01000020.1"/>
</dbReference>
<keyword evidence="2" id="KW-0472">Membrane</keyword>
<organism evidence="4 5">
    <name type="scientific">Mucilaginibacter gossypii</name>
    <dbReference type="NCBI Taxonomy" id="551996"/>
    <lineage>
        <taxon>Bacteria</taxon>
        <taxon>Pseudomonadati</taxon>
        <taxon>Bacteroidota</taxon>
        <taxon>Sphingobacteriia</taxon>
        <taxon>Sphingobacteriales</taxon>
        <taxon>Sphingobacteriaceae</taxon>
        <taxon>Mucilaginibacter</taxon>
    </lineage>
</organism>
<dbReference type="InterPro" id="IPR052336">
    <property type="entry name" value="MlaD_Phospholipid_Transporter"/>
</dbReference>
<keyword evidence="2" id="KW-1133">Transmembrane helix</keyword>
<feature type="region of interest" description="Disordered" evidence="1">
    <location>
        <begin position="230"/>
        <end position="276"/>
    </location>
</feature>
<protein>
    <submittedName>
        <fullName evidence="4">Phospholipid/cholesterol/gamma-HCH transport system substrate-binding protein</fullName>
    </submittedName>
</protein>
<dbReference type="STRING" id="551996.SAMN05192573_12060"/>
<dbReference type="AlphaFoldDB" id="A0A1G8KBU0"/>
<dbReference type="InterPro" id="IPR003399">
    <property type="entry name" value="Mce/MlaD"/>
</dbReference>
<keyword evidence="5" id="KW-1185">Reference proteome</keyword>
<dbReference type="EMBL" id="FNCG01000020">
    <property type="protein sequence ID" value="SDI40905.1"/>
    <property type="molecule type" value="Genomic_DNA"/>
</dbReference>
<sequence>MKTTSSQKIKIGLFTFLGLAVLLVAIFLIGNQKSLFNSTFHVYGRFKNVSGLQVGNNVRFAGINVGVVQSINIVTDSSVRVDLTLNKSVKKFIKKDSKLSIGSDGLMGDKLVVIAPGGIVSHEEIEDGGRLSSINPVDVDKIINKLTRVADNAESLTENLTGIVAKINNGQGSIGRLLNSDKMARDLEGTVKQARTTIKTVHTTTNTLNEDLTAAQHNFLLRGFFNKKKKREQQRQDSIKKAQEQIKEDKEKAAKEAQKQKEKAAKDAADKQKDNN</sequence>
<proteinExistence type="predicted"/>
<feature type="domain" description="Mce/MlaD" evidence="3">
    <location>
        <begin position="41"/>
        <end position="117"/>
    </location>
</feature>
<evidence type="ECO:0000256" key="2">
    <source>
        <dbReference type="SAM" id="Phobius"/>
    </source>
</evidence>
<evidence type="ECO:0000256" key="1">
    <source>
        <dbReference type="SAM" id="MobiDB-lite"/>
    </source>
</evidence>
<evidence type="ECO:0000313" key="4">
    <source>
        <dbReference type="EMBL" id="SDI40905.1"/>
    </source>
</evidence>
<name>A0A1G8KBU0_9SPHI</name>
<reference evidence="5" key="1">
    <citation type="submission" date="2016-10" db="EMBL/GenBank/DDBJ databases">
        <authorList>
            <person name="Varghese N."/>
            <person name="Submissions S."/>
        </authorList>
    </citation>
    <scope>NUCLEOTIDE SEQUENCE [LARGE SCALE GENOMIC DNA]</scope>
    <source>
        <strain evidence="5">Gh-67</strain>
    </source>
</reference>
<gene>
    <name evidence="4" type="ORF">SAMN05192573_12060</name>
</gene>
<evidence type="ECO:0000259" key="3">
    <source>
        <dbReference type="Pfam" id="PF02470"/>
    </source>
</evidence>
<dbReference type="PANTHER" id="PTHR33371">
    <property type="entry name" value="INTERMEMBRANE PHOSPHOLIPID TRANSPORT SYSTEM BINDING PROTEIN MLAD-RELATED"/>
    <property type="match status" value="1"/>
</dbReference>
<feature type="compositionally biased region" description="Basic and acidic residues" evidence="1">
    <location>
        <begin position="233"/>
        <end position="276"/>
    </location>
</feature>